<name>A0A3M6UVG5_POCDA</name>
<sequence>MSTVIPLKFTKFTKFSLSRWLDLPSSSAMVASLRLGFPNAAAAVSHCFLLVGYSLPVSSCRTLELVTRTTKSGFVIGTRSSNLGLRKKNSIKVLSSLYRPLFILSQTSVQSTKNPLSYHGQSFILDSGSIPLSQCLQTTVFSPLVCLKGQTGPRLHMFLIKNSHTAAPDSVQQDITKRRTHNKK</sequence>
<dbReference type="Proteomes" id="UP000275408">
    <property type="component" value="Unassembled WGS sequence"/>
</dbReference>
<dbReference type="EMBL" id="RCHS01000645">
    <property type="protein sequence ID" value="RMX57579.1"/>
    <property type="molecule type" value="Genomic_DNA"/>
</dbReference>
<evidence type="ECO:0000313" key="2">
    <source>
        <dbReference type="Proteomes" id="UP000275408"/>
    </source>
</evidence>
<accession>A0A3M6UVG5</accession>
<evidence type="ECO:0000313" key="1">
    <source>
        <dbReference type="EMBL" id="RMX57579.1"/>
    </source>
</evidence>
<reference evidence="1 2" key="1">
    <citation type="journal article" date="2018" name="Sci. Rep.">
        <title>Comparative analysis of the Pocillopora damicornis genome highlights role of immune system in coral evolution.</title>
        <authorList>
            <person name="Cunning R."/>
            <person name="Bay R.A."/>
            <person name="Gillette P."/>
            <person name="Baker A.C."/>
            <person name="Traylor-Knowles N."/>
        </authorList>
    </citation>
    <scope>NUCLEOTIDE SEQUENCE [LARGE SCALE GENOMIC DNA]</scope>
    <source>
        <strain evidence="1">RSMAS</strain>
        <tissue evidence="1">Whole animal</tissue>
    </source>
</reference>
<keyword evidence="2" id="KW-1185">Reference proteome</keyword>
<organism evidence="1 2">
    <name type="scientific">Pocillopora damicornis</name>
    <name type="common">Cauliflower coral</name>
    <name type="synonym">Millepora damicornis</name>
    <dbReference type="NCBI Taxonomy" id="46731"/>
    <lineage>
        <taxon>Eukaryota</taxon>
        <taxon>Metazoa</taxon>
        <taxon>Cnidaria</taxon>
        <taxon>Anthozoa</taxon>
        <taxon>Hexacorallia</taxon>
        <taxon>Scleractinia</taxon>
        <taxon>Astrocoeniina</taxon>
        <taxon>Pocilloporidae</taxon>
        <taxon>Pocillopora</taxon>
    </lineage>
</organism>
<protein>
    <submittedName>
        <fullName evidence="1">Uncharacterized protein</fullName>
    </submittedName>
</protein>
<dbReference type="AlphaFoldDB" id="A0A3M6UVG5"/>
<comment type="caution">
    <text evidence="1">The sequence shown here is derived from an EMBL/GenBank/DDBJ whole genome shotgun (WGS) entry which is preliminary data.</text>
</comment>
<proteinExistence type="predicted"/>
<gene>
    <name evidence="1" type="ORF">pdam_00023198</name>
</gene>